<feature type="domain" description="DUF4817" evidence="1">
    <location>
        <begin position="26"/>
        <end position="76"/>
    </location>
</feature>
<name>A0A2J7Q7H7_9NEOP</name>
<evidence type="ECO:0000259" key="1">
    <source>
        <dbReference type="Pfam" id="PF16087"/>
    </source>
</evidence>
<proteinExistence type="predicted"/>
<evidence type="ECO:0000313" key="3">
    <source>
        <dbReference type="Proteomes" id="UP000235965"/>
    </source>
</evidence>
<dbReference type="InParanoid" id="A0A2J7Q7H7"/>
<organism evidence="2 3">
    <name type="scientific">Cryptotermes secundus</name>
    <dbReference type="NCBI Taxonomy" id="105785"/>
    <lineage>
        <taxon>Eukaryota</taxon>
        <taxon>Metazoa</taxon>
        <taxon>Ecdysozoa</taxon>
        <taxon>Arthropoda</taxon>
        <taxon>Hexapoda</taxon>
        <taxon>Insecta</taxon>
        <taxon>Pterygota</taxon>
        <taxon>Neoptera</taxon>
        <taxon>Polyneoptera</taxon>
        <taxon>Dictyoptera</taxon>
        <taxon>Blattodea</taxon>
        <taxon>Blattoidea</taxon>
        <taxon>Termitoidae</taxon>
        <taxon>Kalotermitidae</taxon>
        <taxon>Cryptotermitinae</taxon>
        <taxon>Cryptotermes</taxon>
    </lineage>
</organism>
<dbReference type="Proteomes" id="UP000235965">
    <property type="component" value="Unassembled WGS sequence"/>
</dbReference>
<evidence type="ECO:0000313" key="2">
    <source>
        <dbReference type="EMBL" id="PNF24528.1"/>
    </source>
</evidence>
<dbReference type="EMBL" id="NEVH01017443">
    <property type="protein sequence ID" value="PNF24528.1"/>
    <property type="molecule type" value="Genomic_DNA"/>
</dbReference>
<accession>A0A2J7Q7H7</accession>
<dbReference type="InterPro" id="IPR032135">
    <property type="entry name" value="DUF4817"/>
</dbReference>
<gene>
    <name evidence="2" type="ORF">B7P43_G06320</name>
</gene>
<dbReference type="STRING" id="105785.A0A2J7Q7H7"/>
<protein>
    <recommendedName>
        <fullName evidence="1">DUF4817 domain-containing protein</fullName>
    </recommendedName>
</protein>
<dbReference type="AlphaFoldDB" id="A0A2J7Q7H7"/>
<keyword evidence="3" id="KW-1185">Reference proteome</keyword>
<reference evidence="2 3" key="1">
    <citation type="submission" date="2017-12" db="EMBL/GenBank/DDBJ databases">
        <title>Hemimetabolous genomes reveal molecular basis of termite eusociality.</title>
        <authorList>
            <person name="Harrison M.C."/>
            <person name="Jongepier E."/>
            <person name="Robertson H.M."/>
            <person name="Arning N."/>
            <person name="Bitard-Feildel T."/>
            <person name="Chao H."/>
            <person name="Childers C.P."/>
            <person name="Dinh H."/>
            <person name="Doddapaneni H."/>
            <person name="Dugan S."/>
            <person name="Gowin J."/>
            <person name="Greiner C."/>
            <person name="Han Y."/>
            <person name="Hu H."/>
            <person name="Hughes D.S.T."/>
            <person name="Huylmans A.-K."/>
            <person name="Kemena C."/>
            <person name="Kremer L.P.M."/>
            <person name="Lee S.L."/>
            <person name="Lopez-Ezquerra A."/>
            <person name="Mallet L."/>
            <person name="Monroy-Kuhn J.M."/>
            <person name="Moser A."/>
            <person name="Murali S.C."/>
            <person name="Muzny D.M."/>
            <person name="Otani S."/>
            <person name="Piulachs M.-D."/>
            <person name="Poelchau M."/>
            <person name="Qu J."/>
            <person name="Schaub F."/>
            <person name="Wada-Katsumata A."/>
            <person name="Worley K.C."/>
            <person name="Xie Q."/>
            <person name="Ylla G."/>
            <person name="Poulsen M."/>
            <person name="Gibbs R.A."/>
            <person name="Schal C."/>
            <person name="Richards S."/>
            <person name="Belles X."/>
            <person name="Korb J."/>
            <person name="Bornberg-Bauer E."/>
        </authorList>
    </citation>
    <scope>NUCLEOTIDE SEQUENCE [LARGE SCALE GENOMIC DNA]</scope>
    <source>
        <tissue evidence="2">Whole body</tissue>
    </source>
</reference>
<dbReference type="Pfam" id="PF16087">
    <property type="entry name" value="DUF4817"/>
    <property type="match status" value="1"/>
</dbReference>
<sequence>MNHVTVVPHARCKQKTTATMAERLFFEQRKAVLKWYWKYENIKEVQRQWQNEFGTQLPTHQTIAHIRDKFEADGTVHDVHKQRSG</sequence>
<comment type="caution">
    <text evidence="2">The sequence shown here is derived from an EMBL/GenBank/DDBJ whole genome shotgun (WGS) entry which is preliminary data.</text>
</comment>